<dbReference type="EMBL" id="VKKU01000001">
    <property type="protein sequence ID" value="TSB05293.1"/>
    <property type="molecule type" value="Genomic_DNA"/>
</dbReference>
<sequence length="161" mass="17853">MNHYKTSKRPTVLMVCLGNICRSPLAEAALRQAAEKSGVEVHVDSAGTGDWHVGNAPDKRACAVALNMGGIDIRKMRARQIEESDFFKLDYILAMDIPNLRYLQSMTPEGSLADLSLFLDYTPGAKGRSVADPYYGTSADFETCWRQVQSAAEHFIKRLKP</sequence>
<keyword evidence="9" id="KW-1185">Reference proteome</keyword>
<feature type="active site" evidence="5">
    <location>
        <position position="22"/>
    </location>
</feature>
<dbReference type="PRINTS" id="PR00719">
    <property type="entry name" value="LMWPTPASE"/>
</dbReference>
<dbReference type="InterPro" id="IPR050438">
    <property type="entry name" value="LMW_PTPase"/>
</dbReference>
<feature type="domain" description="Phosphotyrosine protein phosphatase I" evidence="7">
    <location>
        <begin position="10"/>
        <end position="158"/>
    </location>
</feature>
<organism evidence="8 9">
    <name type="scientific">Sphingorhabdus contaminans</name>
    <dbReference type="NCBI Taxonomy" id="1343899"/>
    <lineage>
        <taxon>Bacteria</taxon>
        <taxon>Pseudomonadati</taxon>
        <taxon>Pseudomonadota</taxon>
        <taxon>Alphaproteobacteria</taxon>
        <taxon>Sphingomonadales</taxon>
        <taxon>Sphingomonadaceae</taxon>
        <taxon>Sphingorhabdus</taxon>
    </lineage>
</organism>
<evidence type="ECO:0000256" key="6">
    <source>
        <dbReference type="SAM" id="SignalP"/>
    </source>
</evidence>
<accession>A0A553WKV2</accession>
<evidence type="ECO:0000256" key="4">
    <source>
        <dbReference type="ARBA" id="ARBA00022912"/>
    </source>
</evidence>
<dbReference type="OrthoDB" id="9784339at2"/>
<dbReference type="SMART" id="SM00226">
    <property type="entry name" value="LMWPc"/>
    <property type="match status" value="1"/>
</dbReference>
<keyword evidence="6" id="KW-0732">Signal</keyword>
<dbReference type="InterPro" id="IPR017867">
    <property type="entry name" value="Tyr_phospatase_low_mol_wt"/>
</dbReference>
<dbReference type="Pfam" id="PF01451">
    <property type="entry name" value="LMWPc"/>
    <property type="match status" value="1"/>
</dbReference>
<dbReference type="GO" id="GO:0004725">
    <property type="term" value="F:protein tyrosine phosphatase activity"/>
    <property type="evidence" value="ECO:0007669"/>
    <property type="project" value="UniProtKB-EC"/>
</dbReference>
<evidence type="ECO:0000313" key="8">
    <source>
        <dbReference type="EMBL" id="TSB05293.1"/>
    </source>
</evidence>
<feature type="chain" id="PRO_5021767696" description="protein-tyrosine-phosphatase" evidence="6">
    <location>
        <begin position="29"/>
        <end position="161"/>
    </location>
</feature>
<reference evidence="8 9" key="1">
    <citation type="submission" date="2019-07" db="EMBL/GenBank/DDBJ databases">
        <authorList>
            <person name="Park M."/>
        </authorList>
    </citation>
    <scope>NUCLEOTIDE SEQUENCE [LARGE SCALE GENOMIC DNA]</scope>
    <source>
        <strain evidence="8 9">KCTC32445</strain>
    </source>
</reference>
<dbReference type="EC" id="3.1.3.48" evidence="2"/>
<dbReference type="Gene3D" id="3.40.50.2300">
    <property type="match status" value="1"/>
</dbReference>
<evidence type="ECO:0000256" key="3">
    <source>
        <dbReference type="ARBA" id="ARBA00022801"/>
    </source>
</evidence>
<evidence type="ECO:0000256" key="5">
    <source>
        <dbReference type="PIRSR" id="PIRSR617867-1"/>
    </source>
</evidence>
<dbReference type="AlphaFoldDB" id="A0A553WKV2"/>
<keyword evidence="4" id="KW-0904">Protein phosphatase</keyword>
<name>A0A553WKV2_9SPHN</name>
<gene>
    <name evidence="8" type="ORF">FOM92_08010</name>
</gene>
<evidence type="ECO:0000256" key="2">
    <source>
        <dbReference type="ARBA" id="ARBA00013064"/>
    </source>
</evidence>
<dbReference type="SUPFAM" id="SSF52788">
    <property type="entry name" value="Phosphotyrosine protein phosphatases I"/>
    <property type="match status" value="1"/>
</dbReference>
<dbReference type="InterPro" id="IPR036196">
    <property type="entry name" value="Ptyr_pPase_sf"/>
</dbReference>
<comment type="caution">
    <text evidence="8">The sequence shown here is derived from an EMBL/GenBank/DDBJ whole genome shotgun (WGS) entry which is preliminary data.</text>
</comment>
<dbReference type="InterPro" id="IPR023485">
    <property type="entry name" value="Ptyr_pPase"/>
</dbReference>
<feature type="active site" description="Nucleophile" evidence="5">
    <location>
        <position position="16"/>
    </location>
</feature>
<dbReference type="PANTHER" id="PTHR11717:SF7">
    <property type="entry name" value="LOW MOLECULAR WEIGHT PHOSPHOTYROSINE PROTEIN PHOSPHATASE"/>
    <property type="match status" value="1"/>
</dbReference>
<proteinExistence type="inferred from homology"/>
<dbReference type="PANTHER" id="PTHR11717">
    <property type="entry name" value="LOW MOLECULAR WEIGHT PROTEIN TYROSINE PHOSPHATASE"/>
    <property type="match status" value="1"/>
</dbReference>
<evidence type="ECO:0000256" key="1">
    <source>
        <dbReference type="ARBA" id="ARBA00011063"/>
    </source>
</evidence>
<protein>
    <recommendedName>
        <fullName evidence="2">protein-tyrosine-phosphatase</fullName>
        <ecNumber evidence="2">3.1.3.48</ecNumber>
    </recommendedName>
</protein>
<keyword evidence="3" id="KW-0378">Hydrolase</keyword>
<feature type="active site" description="Proton donor" evidence="5">
    <location>
        <position position="132"/>
    </location>
</feature>
<dbReference type="RefSeq" id="WP_143776209.1">
    <property type="nucleotide sequence ID" value="NZ_VKKU01000001.1"/>
</dbReference>
<dbReference type="CDD" id="cd16343">
    <property type="entry name" value="LMWPTP"/>
    <property type="match status" value="1"/>
</dbReference>
<evidence type="ECO:0000313" key="9">
    <source>
        <dbReference type="Proteomes" id="UP000320160"/>
    </source>
</evidence>
<feature type="signal peptide" evidence="6">
    <location>
        <begin position="1"/>
        <end position="28"/>
    </location>
</feature>
<dbReference type="Proteomes" id="UP000320160">
    <property type="component" value="Unassembled WGS sequence"/>
</dbReference>
<comment type="similarity">
    <text evidence="1">Belongs to the low molecular weight phosphotyrosine protein phosphatase family.</text>
</comment>
<evidence type="ECO:0000259" key="7">
    <source>
        <dbReference type="SMART" id="SM00226"/>
    </source>
</evidence>